<evidence type="ECO:0000256" key="15">
    <source>
        <dbReference type="SAM" id="Phobius"/>
    </source>
</evidence>
<evidence type="ECO:0000256" key="9">
    <source>
        <dbReference type="ARBA" id="ARBA00023170"/>
    </source>
</evidence>
<dbReference type="EC" id="4.6.1.2" evidence="2 14"/>
<evidence type="ECO:0000256" key="11">
    <source>
        <dbReference type="ARBA" id="ARBA00023239"/>
    </source>
</evidence>
<evidence type="ECO:0000256" key="2">
    <source>
        <dbReference type="ARBA" id="ARBA00012202"/>
    </source>
</evidence>
<feature type="transmembrane region" description="Helical" evidence="15">
    <location>
        <begin position="462"/>
        <end position="484"/>
    </location>
</feature>
<feature type="transmembrane region" description="Helical" evidence="15">
    <location>
        <begin position="12"/>
        <end position="38"/>
    </location>
</feature>
<dbReference type="InterPro" id="IPR000719">
    <property type="entry name" value="Prot_kinase_dom"/>
</dbReference>
<gene>
    <name evidence="19" type="primary">LOC100367264</name>
</gene>
<evidence type="ECO:0000256" key="12">
    <source>
        <dbReference type="ARBA" id="ARBA00023293"/>
    </source>
</evidence>
<keyword evidence="7" id="KW-0342">GTP-binding</keyword>
<evidence type="ECO:0000313" key="18">
    <source>
        <dbReference type="Proteomes" id="UP000694865"/>
    </source>
</evidence>
<keyword evidence="12 14" id="KW-0141">cGMP biosynthesis</keyword>
<evidence type="ECO:0000256" key="14">
    <source>
        <dbReference type="RuleBase" id="RU003431"/>
    </source>
</evidence>
<comment type="subcellular location">
    <subcellularLocation>
        <location evidence="1">Membrane</location>
        <topology evidence="1">Single-pass type I membrane protein</topology>
    </subcellularLocation>
</comment>
<dbReference type="Gene3D" id="3.40.50.2300">
    <property type="match status" value="3"/>
</dbReference>
<comment type="catalytic activity">
    <reaction evidence="14">
        <text>GTP = 3',5'-cyclic GMP + diphosphate</text>
        <dbReference type="Rhea" id="RHEA:13665"/>
        <dbReference type="ChEBI" id="CHEBI:33019"/>
        <dbReference type="ChEBI" id="CHEBI:37565"/>
        <dbReference type="ChEBI" id="CHEBI:57746"/>
        <dbReference type="EC" id="4.6.1.2"/>
    </reaction>
</comment>
<evidence type="ECO:0000256" key="1">
    <source>
        <dbReference type="ARBA" id="ARBA00004479"/>
    </source>
</evidence>
<dbReference type="PROSITE" id="PS50011">
    <property type="entry name" value="PROTEIN_KINASE_DOM"/>
    <property type="match status" value="1"/>
</dbReference>
<dbReference type="Gene3D" id="3.30.70.1230">
    <property type="entry name" value="Nucleotide cyclase"/>
    <property type="match status" value="1"/>
</dbReference>
<dbReference type="SUPFAM" id="SSF53822">
    <property type="entry name" value="Periplasmic binding protein-like I"/>
    <property type="match status" value="1"/>
</dbReference>
<dbReference type="InterPro" id="IPR001245">
    <property type="entry name" value="Ser-Thr/Tyr_kinase_cat_dom"/>
</dbReference>
<accession>A0ABM0MA30</accession>
<keyword evidence="8 15" id="KW-0472">Membrane</keyword>
<keyword evidence="9" id="KW-0675">Receptor</keyword>
<proteinExistence type="inferred from homology"/>
<dbReference type="PANTHER" id="PTHR11920">
    <property type="entry name" value="GUANYLYL CYCLASE"/>
    <property type="match status" value="1"/>
</dbReference>
<protein>
    <recommendedName>
        <fullName evidence="2 14">Guanylate cyclase</fullName>
        <ecNumber evidence="2 14">4.6.1.2</ecNumber>
    </recommendedName>
</protein>
<dbReference type="GeneID" id="100367264"/>
<dbReference type="PRINTS" id="PR00255">
    <property type="entry name" value="NATPEPTIDER"/>
</dbReference>
<dbReference type="InterPro" id="IPR001828">
    <property type="entry name" value="ANF_lig-bd_rcpt"/>
</dbReference>
<dbReference type="PROSITE" id="PS00452">
    <property type="entry name" value="GUANYLATE_CYCLASE_1"/>
    <property type="match status" value="1"/>
</dbReference>
<evidence type="ECO:0000256" key="10">
    <source>
        <dbReference type="ARBA" id="ARBA00023180"/>
    </source>
</evidence>
<dbReference type="Pfam" id="PF01094">
    <property type="entry name" value="ANF_receptor"/>
    <property type="match status" value="1"/>
</dbReference>
<dbReference type="InterPro" id="IPR001170">
    <property type="entry name" value="ANPR/GUC"/>
</dbReference>
<comment type="similarity">
    <text evidence="13">Belongs to the adenylyl cyclase class-4/guanylyl cyclase family.</text>
</comment>
<keyword evidence="5" id="KW-0547">Nucleotide-binding</keyword>
<keyword evidence="11 13" id="KW-0456">Lyase</keyword>
<evidence type="ECO:0000256" key="4">
    <source>
        <dbReference type="ARBA" id="ARBA00022729"/>
    </source>
</evidence>
<dbReference type="SUPFAM" id="SSF56112">
    <property type="entry name" value="Protein kinase-like (PK-like)"/>
    <property type="match status" value="1"/>
</dbReference>
<keyword evidence="4" id="KW-0732">Signal</keyword>
<dbReference type="InterPro" id="IPR050401">
    <property type="entry name" value="Cyclic_nucleotide_synthase"/>
</dbReference>
<dbReference type="SUPFAM" id="SSF55073">
    <property type="entry name" value="Nucleotide cyclase"/>
    <property type="match status" value="1"/>
</dbReference>
<keyword evidence="3 15" id="KW-0812">Transmembrane</keyword>
<dbReference type="InterPro" id="IPR011009">
    <property type="entry name" value="Kinase-like_dom_sf"/>
</dbReference>
<reference evidence="19" key="1">
    <citation type="submission" date="2025-08" db="UniProtKB">
        <authorList>
            <consortium name="RefSeq"/>
        </authorList>
    </citation>
    <scope>IDENTIFICATION</scope>
    <source>
        <tissue evidence="19">Testes</tissue>
    </source>
</reference>
<keyword evidence="6 15" id="KW-1133">Transmembrane helix</keyword>
<dbReference type="PANTHER" id="PTHR11920:SF502">
    <property type="entry name" value="GUANYLATE CYCLASE"/>
    <property type="match status" value="1"/>
</dbReference>
<dbReference type="Pfam" id="PF00211">
    <property type="entry name" value="Guanylate_cyc"/>
    <property type="match status" value="1"/>
</dbReference>
<evidence type="ECO:0000256" key="13">
    <source>
        <dbReference type="RuleBase" id="RU000405"/>
    </source>
</evidence>
<feature type="domain" description="Guanylate cyclase" evidence="17">
    <location>
        <begin position="873"/>
        <end position="1003"/>
    </location>
</feature>
<organism evidence="18 19">
    <name type="scientific">Saccoglossus kowalevskii</name>
    <name type="common">Acorn worm</name>
    <dbReference type="NCBI Taxonomy" id="10224"/>
    <lineage>
        <taxon>Eukaryota</taxon>
        <taxon>Metazoa</taxon>
        <taxon>Hemichordata</taxon>
        <taxon>Enteropneusta</taxon>
        <taxon>Harrimaniidae</taxon>
        <taxon>Saccoglossus</taxon>
    </lineage>
</organism>
<dbReference type="Pfam" id="PF07714">
    <property type="entry name" value="PK_Tyr_Ser-Thr"/>
    <property type="match status" value="1"/>
</dbReference>
<name>A0ABM0MA30_SACKO</name>
<dbReference type="InterPro" id="IPR029787">
    <property type="entry name" value="Nucleotide_cyclase"/>
</dbReference>
<keyword evidence="18" id="KW-1185">Reference proteome</keyword>
<evidence type="ECO:0000256" key="8">
    <source>
        <dbReference type="ARBA" id="ARBA00023136"/>
    </source>
</evidence>
<keyword evidence="10" id="KW-0325">Glycoprotein</keyword>
<dbReference type="InterPro" id="IPR028082">
    <property type="entry name" value="Peripla_BP_I"/>
</dbReference>
<dbReference type="CDD" id="cd06352">
    <property type="entry name" value="PBP1_NPR_GC-like"/>
    <property type="match status" value="1"/>
</dbReference>
<dbReference type="PROSITE" id="PS50125">
    <property type="entry name" value="GUANYLATE_CYCLASE_2"/>
    <property type="match status" value="1"/>
</dbReference>
<dbReference type="CDD" id="cd07302">
    <property type="entry name" value="CHD"/>
    <property type="match status" value="1"/>
</dbReference>
<evidence type="ECO:0000256" key="3">
    <source>
        <dbReference type="ARBA" id="ARBA00022692"/>
    </source>
</evidence>
<dbReference type="InterPro" id="IPR001054">
    <property type="entry name" value="A/G_cyclase"/>
</dbReference>
<dbReference type="Gene3D" id="1.10.510.10">
    <property type="entry name" value="Transferase(Phosphotransferase) domain 1"/>
    <property type="match status" value="1"/>
</dbReference>
<evidence type="ECO:0000259" key="17">
    <source>
        <dbReference type="PROSITE" id="PS50125"/>
    </source>
</evidence>
<evidence type="ECO:0000259" key="16">
    <source>
        <dbReference type="PROSITE" id="PS50011"/>
    </source>
</evidence>
<dbReference type="InterPro" id="IPR018297">
    <property type="entry name" value="A/G_cyclase_CS"/>
</dbReference>
<evidence type="ECO:0000256" key="6">
    <source>
        <dbReference type="ARBA" id="ARBA00022989"/>
    </source>
</evidence>
<evidence type="ECO:0000313" key="19">
    <source>
        <dbReference type="RefSeq" id="XP_006816871.1"/>
    </source>
</evidence>
<dbReference type="SMART" id="SM00044">
    <property type="entry name" value="CYCc"/>
    <property type="match status" value="1"/>
</dbReference>
<dbReference type="RefSeq" id="XP_006816871.1">
    <property type="nucleotide sequence ID" value="XM_006816808.1"/>
</dbReference>
<sequence length="1068" mass="119277">MKHIDLTLASRQLWVVVFMCSSYVVAVHYQVAFIGTFWPVPPFKMQRIGGAVDVVVDRINADTDLFSNFTLNYTFSDTFCSAKKCLDTLVTQARDVGVAAVIGPPCTSESEVCGLLAAEWNFPMISYVARGESLSDKQKFGTYSRVVAPAGKDVAATIDWISSMGWDHVGIIYIEAIWGDIVMTSLLPGLESRNMTYYVTKYSELTVTEKIREDAILEVTAEARIIILAAVERRVRWILLKAYDLGLLDSGKYLFINIDGTRDNFKGEGWHRAPGSFGLEWDLRDADAAIAYRSLVVLDLVEYKSNEYNTFVEEVWLANMNPPWNSNLSSSALVTVDAGYLYDCFWLYALTVASMLKYGEDPYDGAAFGARMRAVNFNGMTGRVSIDANGDRNQDYVMMGFKSATETFDIIQEYDGVLSTWSYIDATRFTWPSGSSEPPIDMPECGFHGELCIEPEKDYTTIIIVSVVLLILLIAALFLGLIFYNKYKFEQELLSAQWKVDYNDIIFSKGGKSRAGSVMASMMFSRMSMATSGRASNEGQAQVFTTVGNYNSEVVAIRKVHKDAIQLDRTQLVELKVMRELRHDNINPFIGACVDTPNICILMQYCPKGSLQDVIENDAISLDWMFKMSFASDITAGLTYLHKSPLKMHGRLKSSNCLLDSRWVVRLTDSGLWTFQANQKKDKSADVGEYAVYRSKLWTAPELLRNPPPDGKGTHKGDIYSFGVVLQEIVTRREAFWNFSDIMTPKEIVDKIIEGGETPLRPDVSDDTCPAIFQSVIEKCWDEIPEHRPELGEIKRAISAANPNKTNNILDNMVAMLEKYANNLEDIVAERTAQLEVEKKKTEVLLYRMLPESVAIKLKNGEAITAESFDAVTIFFSDIVGFTALSAQSTPFQVVDLLNDLYTAFDAIIETVDVYKVETIGDAYMVVSGLPTRNGDRHAGEICTMALKLLSAVETFKIRHRPDDKLKLRIGLHTGPCVAGVVGLTMPRYCLFGDTVNTASRFESNGLPLRIHVSPTTVKLLNTLGGYNVKERGEVFMKGKGNLITYWLLGKDGYTGTLPPFDEEDPAP</sequence>
<feature type="domain" description="Protein kinase" evidence="16">
    <location>
        <begin position="504"/>
        <end position="810"/>
    </location>
</feature>
<dbReference type="Proteomes" id="UP000694865">
    <property type="component" value="Unplaced"/>
</dbReference>
<evidence type="ECO:0000256" key="5">
    <source>
        <dbReference type="ARBA" id="ARBA00022741"/>
    </source>
</evidence>
<evidence type="ECO:0000256" key="7">
    <source>
        <dbReference type="ARBA" id="ARBA00023134"/>
    </source>
</evidence>